<dbReference type="GO" id="GO:0030295">
    <property type="term" value="F:protein kinase activator activity"/>
    <property type="evidence" value="ECO:0007669"/>
    <property type="project" value="TreeGrafter"/>
</dbReference>
<dbReference type="InterPro" id="IPR036890">
    <property type="entry name" value="HATPase_C_sf"/>
</dbReference>
<evidence type="ECO:0000256" key="7">
    <source>
        <dbReference type="ARBA" id="ARBA00023012"/>
    </source>
</evidence>
<evidence type="ECO:0000256" key="2">
    <source>
        <dbReference type="ARBA" id="ARBA00012438"/>
    </source>
</evidence>
<evidence type="ECO:0000313" key="10">
    <source>
        <dbReference type="Proteomes" id="UP000232003"/>
    </source>
</evidence>
<protein>
    <recommendedName>
        <fullName evidence="2">histidine kinase</fullName>
        <ecNumber evidence="2">2.7.13.3</ecNumber>
    </recommendedName>
</protein>
<dbReference type="RefSeq" id="WP_100902311.1">
    <property type="nucleotide sequence ID" value="NZ_CAWNNC010000001.1"/>
</dbReference>
<dbReference type="PANTHER" id="PTHR42878">
    <property type="entry name" value="TWO-COMPONENT HISTIDINE KINASE"/>
    <property type="match status" value="1"/>
</dbReference>
<dbReference type="SMART" id="SM00387">
    <property type="entry name" value="HATPase_c"/>
    <property type="match status" value="1"/>
</dbReference>
<dbReference type="InterPro" id="IPR005467">
    <property type="entry name" value="His_kinase_dom"/>
</dbReference>
<dbReference type="Gene3D" id="3.30.565.10">
    <property type="entry name" value="Histidine kinase-like ATPase, C-terminal domain"/>
    <property type="match status" value="1"/>
</dbReference>
<dbReference type="EMBL" id="CP024785">
    <property type="protein sequence ID" value="AUB42189.1"/>
    <property type="molecule type" value="Genomic_DNA"/>
</dbReference>
<dbReference type="PROSITE" id="PS50109">
    <property type="entry name" value="HIS_KIN"/>
    <property type="match status" value="1"/>
</dbReference>
<keyword evidence="5 9" id="KW-0418">Kinase</keyword>
<evidence type="ECO:0000256" key="5">
    <source>
        <dbReference type="ARBA" id="ARBA00022777"/>
    </source>
</evidence>
<dbReference type="OrthoDB" id="9815750at2"/>
<evidence type="ECO:0000256" key="1">
    <source>
        <dbReference type="ARBA" id="ARBA00000085"/>
    </source>
</evidence>
<evidence type="ECO:0000256" key="6">
    <source>
        <dbReference type="ARBA" id="ARBA00022840"/>
    </source>
</evidence>
<keyword evidence="7" id="KW-0902">Two-component regulatory system</keyword>
<dbReference type="InterPro" id="IPR050351">
    <property type="entry name" value="BphY/WalK/GraS-like"/>
</dbReference>
<dbReference type="Proteomes" id="UP000232003">
    <property type="component" value="Chromosome"/>
</dbReference>
<keyword evidence="6" id="KW-0067">ATP-binding</keyword>
<dbReference type="SUPFAM" id="SSF55874">
    <property type="entry name" value="ATPase domain of HSP90 chaperone/DNA topoisomerase II/histidine kinase"/>
    <property type="match status" value="1"/>
</dbReference>
<comment type="catalytic activity">
    <reaction evidence="1">
        <text>ATP + protein L-histidine = ADP + protein N-phospho-L-histidine.</text>
        <dbReference type="EC" id="2.7.13.3"/>
    </reaction>
</comment>
<dbReference type="EC" id="2.7.13.3" evidence="2"/>
<organism evidence="9 10">
    <name type="scientific">Nostoc flagelliforme CCNUN1</name>
    <dbReference type="NCBI Taxonomy" id="2038116"/>
    <lineage>
        <taxon>Bacteria</taxon>
        <taxon>Bacillati</taxon>
        <taxon>Cyanobacteriota</taxon>
        <taxon>Cyanophyceae</taxon>
        <taxon>Nostocales</taxon>
        <taxon>Nostocaceae</taxon>
        <taxon>Nostoc</taxon>
    </lineage>
</organism>
<accession>A0A2K8T3F4</accession>
<dbReference type="KEGG" id="nfl:COO91_08298"/>
<dbReference type="SUPFAM" id="SSF47384">
    <property type="entry name" value="Homodimeric domain of signal transducing histidine kinase"/>
    <property type="match status" value="1"/>
</dbReference>
<dbReference type="Pfam" id="PF02518">
    <property type="entry name" value="HATPase_c"/>
    <property type="match status" value="1"/>
</dbReference>
<keyword evidence="3" id="KW-0808">Transferase</keyword>
<dbReference type="InterPro" id="IPR003594">
    <property type="entry name" value="HATPase_dom"/>
</dbReference>
<dbReference type="PRINTS" id="PR00344">
    <property type="entry name" value="BCTRLSENSOR"/>
</dbReference>
<feature type="domain" description="Histidine kinase" evidence="8">
    <location>
        <begin position="178"/>
        <end position="382"/>
    </location>
</feature>
<evidence type="ECO:0000256" key="3">
    <source>
        <dbReference type="ARBA" id="ARBA00022679"/>
    </source>
</evidence>
<keyword evidence="10" id="KW-1185">Reference proteome</keyword>
<proteinExistence type="predicted"/>
<dbReference type="AlphaFoldDB" id="A0A2K8T3F4"/>
<dbReference type="GO" id="GO:0000155">
    <property type="term" value="F:phosphorelay sensor kinase activity"/>
    <property type="evidence" value="ECO:0007669"/>
    <property type="project" value="InterPro"/>
</dbReference>
<dbReference type="GO" id="GO:0007234">
    <property type="term" value="P:osmosensory signaling via phosphorelay pathway"/>
    <property type="evidence" value="ECO:0007669"/>
    <property type="project" value="TreeGrafter"/>
</dbReference>
<gene>
    <name evidence="9" type="ORF">COO91_08298</name>
</gene>
<dbReference type="InterPro" id="IPR004358">
    <property type="entry name" value="Sig_transdc_His_kin-like_C"/>
</dbReference>
<reference evidence="9 10" key="1">
    <citation type="submission" date="2017-11" db="EMBL/GenBank/DDBJ databases">
        <title>Complete genome of a free-living desiccation-tolerant cyanobacterium and its photosynthetic adaptation to extreme terrestrial habitat.</title>
        <authorList>
            <person name="Shang J."/>
        </authorList>
    </citation>
    <scope>NUCLEOTIDE SEQUENCE [LARGE SCALE GENOMIC DNA]</scope>
    <source>
        <strain evidence="9 10">CCNUN1</strain>
    </source>
</reference>
<dbReference type="GO" id="GO:0000156">
    <property type="term" value="F:phosphorelay response regulator activity"/>
    <property type="evidence" value="ECO:0007669"/>
    <property type="project" value="TreeGrafter"/>
</dbReference>
<sequence length="394" mass="44625">MDSLTDNPSIGLKLLKNLSPQSEKGTPQYYTRKLKHFLQLQIEQLAAQPQIQWTRVVYQDPQMSDRHQVIETSQMPFSFAKETLAYLQNEGWLANVSSALALKPIDAETIEKGFYYCHFGESSQPNQYLLLFAKGPLSHTQRQFIKRTAASIGEYLDEHQQNWQHRQKIQILEHLVQRVGHQLRHPLGLISLYAHNLSHLLAPSKEQEQASVICKTAHGLNQTLTEIVQCASSKKLQIVPQDIRSLVHKTLEEFQGWISEKDIQVCCSDRTLILKLDPLQIKQAISNLLSNAIHFSPQGAKIFIDWQEQQGDVLLTLRDEGPGLSSEDLQKLFKPFYTRRSEGTGLGLAIAQKVVLDHGGKLWARNAPRKGAEFSISLPRLIPSINLSEDNAVC</sequence>
<name>A0A2K8T3F4_9NOSO</name>
<evidence type="ECO:0000313" key="9">
    <source>
        <dbReference type="EMBL" id="AUB42189.1"/>
    </source>
</evidence>
<dbReference type="CDD" id="cd00075">
    <property type="entry name" value="HATPase"/>
    <property type="match status" value="1"/>
</dbReference>
<evidence type="ECO:0000259" key="8">
    <source>
        <dbReference type="PROSITE" id="PS50109"/>
    </source>
</evidence>
<evidence type="ECO:0000256" key="4">
    <source>
        <dbReference type="ARBA" id="ARBA00022741"/>
    </source>
</evidence>
<keyword evidence="4" id="KW-0547">Nucleotide-binding</keyword>
<dbReference type="PANTHER" id="PTHR42878:SF7">
    <property type="entry name" value="SENSOR HISTIDINE KINASE GLRK"/>
    <property type="match status" value="1"/>
</dbReference>
<dbReference type="InterPro" id="IPR036097">
    <property type="entry name" value="HisK_dim/P_sf"/>
</dbReference>
<dbReference type="GO" id="GO:0005524">
    <property type="term" value="F:ATP binding"/>
    <property type="evidence" value="ECO:0007669"/>
    <property type="project" value="UniProtKB-KW"/>
</dbReference>